<feature type="transmembrane region" description="Helical" evidence="1">
    <location>
        <begin position="127"/>
        <end position="149"/>
    </location>
</feature>
<feature type="transmembrane region" description="Helical" evidence="1">
    <location>
        <begin position="43"/>
        <end position="63"/>
    </location>
</feature>
<feature type="transmembrane region" description="Helical" evidence="1">
    <location>
        <begin position="169"/>
        <end position="194"/>
    </location>
</feature>
<comment type="caution">
    <text evidence="2">The sequence shown here is derived from an EMBL/GenBank/DDBJ whole genome shotgun (WGS) entry which is preliminary data.</text>
</comment>
<keyword evidence="1" id="KW-1133">Transmembrane helix</keyword>
<evidence type="ECO:0000256" key="1">
    <source>
        <dbReference type="SAM" id="Phobius"/>
    </source>
</evidence>
<dbReference type="AlphaFoldDB" id="A0AA39HVL4"/>
<gene>
    <name evidence="2" type="ORF">QR680_006084</name>
</gene>
<name>A0AA39HVL4_9BILA</name>
<protein>
    <submittedName>
        <fullName evidence="2">Uncharacterized protein</fullName>
    </submittedName>
</protein>
<sequence>MPYGSTVDDLVSNYAPLPNIVINILVVYLSFKYINSSILRTFALNLSVPALAYSTYMSVITFIRFPMSETDKYAEDGSFMEYSTDFVLNLCAYEYRLLSILLVTVTCINMSWPMFANRNFHKRNIVAFFALCHVLALSISIVSTISNIQSEQLVLHRTRDVSPIDWTDVIETIVEMGSFVLMLGLYVVCMKSVISYTRLSSSGPSAKRKQQRNDLIAILIYITMPNILLTPNSLCTDIMAVVFYRRIIVMKYLCEWKILFHDSLLALRLFIASFSLLFAFPYYRRSIVQLLRCTKPSVVQTSTVKVQPTPS</sequence>
<organism evidence="2 3">
    <name type="scientific">Steinernema hermaphroditum</name>
    <dbReference type="NCBI Taxonomy" id="289476"/>
    <lineage>
        <taxon>Eukaryota</taxon>
        <taxon>Metazoa</taxon>
        <taxon>Ecdysozoa</taxon>
        <taxon>Nematoda</taxon>
        <taxon>Chromadorea</taxon>
        <taxon>Rhabditida</taxon>
        <taxon>Tylenchina</taxon>
        <taxon>Panagrolaimomorpha</taxon>
        <taxon>Strongyloidoidea</taxon>
        <taxon>Steinernematidae</taxon>
        <taxon>Steinernema</taxon>
    </lineage>
</organism>
<keyword evidence="1" id="KW-0472">Membrane</keyword>
<keyword evidence="3" id="KW-1185">Reference proteome</keyword>
<evidence type="ECO:0000313" key="3">
    <source>
        <dbReference type="Proteomes" id="UP001175271"/>
    </source>
</evidence>
<feature type="transmembrane region" description="Helical" evidence="1">
    <location>
        <begin position="215"/>
        <end position="244"/>
    </location>
</feature>
<reference evidence="2" key="1">
    <citation type="submission" date="2023-06" db="EMBL/GenBank/DDBJ databases">
        <title>Genomic analysis of the entomopathogenic nematode Steinernema hermaphroditum.</title>
        <authorList>
            <person name="Schwarz E.M."/>
            <person name="Heppert J.K."/>
            <person name="Baniya A."/>
            <person name="Schwartz H.T."/>
            <person name="Tan C.-H."/>
            <person name="Antoshechkin I."/>
            <person name="Sternberg P.W."/>
            <person name="Goodrich-Blair H."/>
            <person name="Dillman A.R."/>
        </authorList>
    </citation>
    <scope>NUCLEOTIDE SEQUENCE</scope>
    <source>
        <strain evidence="2">PS9179</strain>
        <tissue evidence="2">Whole animal</tissue>
    </source>
</reference>
<accession>A0AA39HVL4</accession>
<keyword evidence="1" id="KW-0812">Transmembrane</keyword>
<feature type="transmembrane region" description="Helical" evidence="1">
    <location>
        <begin position="264"/>
        <end position="283"/>
    </location>
</feature>
<proteinExistence type="predicted"/>
<feature type="transmembrane region" description="Helical" evidence="1">
    <location>
        <begin position="12"/>
        <end position="31"/>
    </location>
</feature>
<dbReference type="EMBL" id="JAUCMV010000003">
    <property type="protein sequence ID" value="KAK0412196.1"/>
    <property type="molecule type" value="Genomic_DNA"/>
</dbReference>
<dbReference type="Proteomes" id="UP001175271">
    <property type="component" value="Unassembled WGS sequence"/>
</dbReference>
<evidence type="ECO:0000313" key="2">
    <source>
        <dbReference type="EMBL" id="KAK0412196.1"/>
    </source>
</evidence>
<feature type="transmembrane region" description="Helical" evidence="1">
    <location>
        <begin position="95"/>
        <end position="115"/>
    </location>
</feature>